<dbReference type="AlphaFoldDB" id="A0A7W0BXV7"/>
<dbReference type="RefSeq" id="WP_181555810.1">
    <property type="nucleotide sequence ID" value="NZ_CP064060.1"/>
</dbReference>
<comment type="caution">
    <text evidence="2">The sequence shown here is derived from an EMBL/GenBank/DDBJ whole genome shotgun (WGS) entry which is preliminary data.</text>
</comment>
<reference evidence="2 3" key="1">
    <citation type="submission" date="2020-07" db="EMBL/GenBank/DDBJ databases">
        <title>Genomic Encyclopedia of Type Strains, Phase IV (KMG-IV): sequencing the most valuable type-strain genomes for metagenomic binning, comparative biology and taxonomic classification.</title>
        <authorList>
            <person name="Goeker M."/>
        </authorList>
    </citation>
    <scope>NUCLEOTIDE SEQUENCE [LARGE SCALE GENOMIC DNA]</scope>
    <source>
        <strain evidence="2 3">DSM 15730</strain>
    </source>
</reference>
<feature type="region of interest" description="Disordered" evidence="1">
    <location>
        <begin position="13"/>
        <end position="32"/>
    </location>
</feature>
<dbReference type="EMBL" id="JACDUT010000004">
    <property type="protein sequence ID" value="MBA2874956.1"/>
    <property type="molecule type" value="Genomic_DNA"/>
</dbReference>
<sequence>MYKVFFSNRLLKKSRNRNHNDDSPPKNNEINEGLNSLEPEIEINVHTADQNNGISEILNSLEPGTEINVHATDQTYYNALFLAFDRRTNKVSLLTDRFYKRGNRLTILELKDIISIDLPVSGDSAEKLDDEDE</sequence>
<keyword evidence="3" id="KW-1185">Reference proteome</keyword>
<gene>
    <name evidence="2" type="ORF">HNR31_001727</name>
</gene>
<protein>
    <submittedName>
        <fullName evidence="2">Uncharacterized protein</fullName>
    </submittedName>
</protein>
<evidence type="ECO:0000256" key="1">
    <source>
        <dbReference type="SAM" id="MobiDB-lite"/>
    </source>
</evidence>
<evidence type="ECO:0000313" key="3">
    <source>
        <dbReference type="Proteomes" id="UP000523087"/>
    </source>
</evidence>
<organism evidence="2 3">
    <name type="scientific">Thermaerobacillus caldiproteolyticus</name>
    <dbReference type="NCBI Taxonomy" id="247480"/>
    <lineage>
        <taxon>Bacteria</taxon>
        <taxon>Bacillati</taxon>
        <taxon>Bacillota</taxon>
        <taxon>Bacilli</taxon>
        <taxon>Bacillales</taxon>
        <taxon>Anoxybacillaceae</taxon>
        <taxon>Thermaerobacillus</taxon>
    </lineage>
</organism>
<name>A0A7W0BXV7_9BACL</name>
<proteinExistence type="predicted"/>
<accession>A0A7W0BXV7</accession>
<evidence type="ECO:0000313" key="2">
    <source>
        <dbReference type="EMBL" id="MBA2874956.1"/>
    </source>
</evidence>
<dbReference type="Proteomes" id="UP000523087">
    <property type="component" value="Unassembled WGS sequence"/>
</dbReference>